<dbReference type="GO" id="GO:0043200">
    <property type="term" value="P:response to amino acid"/>
    <property type="evidence" value="ECO:0007669"/>
    <property type="project" value="TreeGrafter"/>
</dbReference>
<dbReference type="InterPro" id="IPR019885">
    <property type="entry name" value="Tscrpt_reg_HTH_AsnC-type_CS"/>
</dbReference>
<dbReference type="Gene3D" id="1.10.10.10">
    <property type="entry name" value="Winged helix-like DNA-binding domain superfamily/Winged helix DNA-binding domain"/>
    <property type="match status" value="1"/>
</dbReference>
<dbReference type="InterPro" id="IPR019887">
    <property type="entry name" value="Tscrpt_reg_AsnC/Lrp_C"/>
</dbReference>
<protein>
    <submittedName>
        <fullName evidence="5">Leucine-responsive regulatory protein</fullName>
    </submittedName>
</protein>
<evidence type="ECO:0000256" key="3">
    <source>
        <dbReference type="ARBA" id="ARBA00023163"/>
    </source>
</evidence>
<dbReference type="InterPro" id="IPR011991">
    <property type="entry name" value="ArsR-like_HTH"/>
</dbReference>
<dbReference type="GO" id="GO:0006355">
    <property type="term" value="P:regulation of DNA-templated transcription"/>
    <property type="evidence" value="ECO:0007669"/>
    <property type="project" value="UniProtKB-ARBA"/>
</dbReference>
<dbReference type="Pfam" id="PF13412">
    <property type="entry name" value="HTH_24"/>
    <property type="match status" value="1"/>
</dbReference>
<dbReference type="OrthoDB" id="9803143at2"/>
<dbReference type="KEGG" id="pami:JCM7686_0212"/>
<dbReference type="PANTHER" id="PTHR30154:SF34">
    <property type="entry name" value="TRANSCRIPTIONAL REGULATOR AZLB"/>
    <property type="match status" value="1"/>
</dbReference>
<dbReference type="HOGENOM" id="CLU_091233_0_3_5"/>
<dbReference type="InterPro" id="IPR019888">
    <property type="entry name" value="Tscrpt_reg_AsnC-like"/>
</dbReference>
<evidence type="ECO:0000256" key="2">
    <source>
        <dbReference type="ARBA" id="ARBA00023125"/>
    </source>
</evidence>
<dbReference type="PRINTS" id="PR00033">
    <property type="entry name" value="HTHASNC"/>
</dbReference>
<dbReference type="eggNOG" id="COG1522">
    <property type="taxonomic scope" value="Bacteria"/>
</dbReference>
<dbReference type="PROSITE" id="PS50956">
    <property type="entry name" value="HTH_ASNC_2"/>
    <property type="match status" value="1"/>
</dbReference>
<dbReference type="PATRIC" id="fig|1367847.3.peg.156"/>
<dbReference type="Pfam" id="PF01037">
    <property type="entry name" value="AsnC_trans_reg"/>
    <property type="match status" value="1"/>
</dbReference>
<dbReference type="PROSITE" id="PS00519">
    <property type="entry name" value="HTH_ASNC_1"/>
    <property type="match status" value="1"/>
</dbReference>
<name>S5Y7K4_PARAH</name>
<reference evidence="5 6" key="1">
    <citation type="journal article" date="2014" name="BMC Genomics">
        <title>Architecture and functions of a multipartite genome of the methylotrophic bacterium Paracoccus aminophilus JCM 7686, containing primary and secondary chromids.</title>
        <authorList>
            <person name="Dziewit L."/>
            <person name="Czarnecki J."/>
            <person name="Wibberg D."/>
            <person name="Radlinska M."/>
            <person name="Mrozek P."/>
            <person name="Szymczak M."/>
            <person name="Schluter A."/>
            <person name="Puhler A."/>
            <person name="Bartosik D."/>
        </authorList>
    </citation>
    <scope>NUCLEOTIDE SEQUENCE [LARGE SCALE GENOMIC DNA]</scope>
    <source>
        <strain evidence="5">JCM 7686</strain>
    </source>
</reference>
<dbReference type="InterPro" id="IPR011008">
    <property type="entry name" value="Dimeric_a/b-barrel"/>
</dbReference>
<gene>
    <name evidence="5" type="ORF">JCM7686_0212</name>
</gene>
<evidence type="ECO:0000313" key="6">
    <source>
        <dbReference type="Proteomes" id="UP000015480"/>
    </source>
</evidence>
<dbReference type="InterPro" id="IPR000485">
    <property type="entry name" value="AsnC-type_HTH_dom"/>
</dbReference>
<organism evidence="5 6">
    <name type="scientific">Paracoccus aminophilus JCM 7686</name>
    <dbReference type="NCBI Taxonomy" id="1367847"/>
    <lineage>
        <taxon>Bacteria</taxon>
        <taxon>Pseudomonadati</taxon>
        <taxon>Pseudomonadota</taxon>
        <taxon>Alphaproteobacteria</taxon>
        <taxon>Rhodobacterales</taxon>
        <taxon>Paracoccaceae</taxon>
        <taxon>Paracoccus</taxon>
    </lineage>
</organism>
<sequence length="157" mass="16963">MIELDDIDRKILLALRDDGRLPILNLAEKIGLSPTPCGRRVKRMEEAGVIQGYTARIAPQALGQNINVFVSVRLGQHGPEGTEQFLAAIAARQEITECLLVTGAVDYVLRVGVSDVDALGTFIRDVLQSIPSVAETSTMVILKQGANLLEARGRKTA</sequence>
<dbReference type="Gene3D" id="3.30.70.920">
    <property type="match status" value="1"/>
</dbReference>
<dbReference type="RefSeq" id="WP_020948963.1">
    <property type="nucleotide sequence ID" value="NC_022041.1"/>
</dbReference>
<dbReference type="SUPFAM" id="SSF54909">
    <property type="entry name" value="Dimeric alpha+beta barrel"/>
    <property type="match status" value="1"/>
</dbReference>
<keyword evidence="1" id="KW-0805">Transcription regulation</keyword>
<dbReference type="GO" id="GO:0043565">
    <property type="term" value="F:sequence-specific DNA binding"/>
    <property type="evidence" value="ECO:0007669"/>
    <property type="project" value="InterPro"/>
</dbReference>
<feature type="domain" description="HTH asnC-type" evidence="4">
    <location>
        <begin position="4"/>
        <end position="65"/>
    </location>
</feature>
<keyword evidence="3" id="KW-0804">Transcription</keyword>
<evidence type="ECO:0000259" key="4">
    <source>
        <dbReference type="PROSITE" id="PS50956"/>
    </source>
</evidence>
<dbReference type="PANTHER" id="PTHR30154">
    <property type="entry name" value="LEUCINE-RESPONSIVE REGULATORY PROTEIN"/>
    <property type="match status" value="1"/>
</dbReference>
<accession>S5Y7K4</accession>
<keyword evidence="2" id="KW-0238">DNA-binding</keyword>
<dbReference type="AlphaFoldDB" id="S5Y7K4"/>
<evidence type="ECO:0000256" key="1">
    <source>
        <dbReference type="ARBA" id="ARBA00023015"/>
    </source>
</evidence>
<dbReference type="CDD" id="cd00090">
    <property type="entry name" value="HTH_ARSR"/>
    <property type="match status" value="1"/>
</dbReference>
<dbReference type="Proteomes" id="UP000015480">
    <property type="component" value="Chromosome"/>
</dbReference>
<keyword evidence="6" id="KW-1185">Reference proteome</keyword>
<proteinExistence type="predicted"/>
<dbReference type="STRING" id="1367847.JCM7686_0212"/>
<dbReference type="EMBL" id="CP006650">
    <property type="protein sequence ID" value="AGT07323.1"/>
    <property type="molecule type" value="Genomic_DNA"/>
</dbReference>
<dbReference type="SUPFAM" id="SSF46785">
    <property type="entry name" value="Winged helix' DNA-binding domain"/>
    <property type="match status" value="1"/>
</dbReference>
<dbReference type="SMART" id="SM00344">
    <property type="entry name" value="HTH_ASNC"/>
    <property type="match status" value="1"/>
</dbReference>
<dbReference type="InterPro" id="IPR036390">
    <property type="entry name" value="WH_DNA-bd_sf"/>
</dbReference>
<dbReference type="InterPro" id="IPR036388">
    <property type="entry name" value="WH-like_DNA-bd_sf"/>
</dbReference>
<dbReference type="GO" id="GO:0005829">
    <property type="term" value="C:cytosol"/>
    <property type="evidence" value="ECO:0007669"/>
    <property type="project" value="TreeGrafter"/>
</dbReference>
<evidence type="ECO:0000313" key="5">
    <source>
        <dbReference type="EMBL" id="AGT07323.1"/>
    </source>
</evidence>